<evidence type="ECO:0000313" key="3">
    <source>
        <dbReference type="Proteomes" id="UP001302602"/>
    </source>
</evidence>
<evidence type="ECO:0000313" key="2">
    <source>
        <dbReference type="EMBL" id="KAK4124239.1"/>
    </source>
</evidence>
<feature type="region of interest" description="Disordered" evidence="1">
    <location>
        <begin position="126"/>
        <end position="145"/>
    </location>
</feature>
<dbReference type="AlphaFoldDB" id="A0AAN6Z4U7"/>
<organism evidence="2 3">
    <name type="scientific">Parathielavia appendiculata</name>
    <dbReference type="NCBI Taxonomy" id="2587402"/>
    <lineage>
        <taxon>Eukaryota</taxon>
        <taxon>Fungi</taxon>
        <taxon>Dikarya</taxon>
        <taxon>Ascomycota</taxon>
        <taxon>Pezizomycotina</taxon>
        <taxon>Sordariomycetes</taxon>
        <taxon>Sordariomycetidae</taxon>
        <taxon>Sordariales</taxon>
        <taxon>Chaetomiaceae</taxon>
        <taxon>Parathielavia</taxon>
    </lineage>
</organism>
<sequence length="240" mass="25900">MLLKRKRSESELGSVFSSTQRMDNGCFNFDVMSAMNTARRGFFAPRYSTPSHLHSRTKKRFRDSRPSEDEVYQHTLDVLYSAQRRPHELHPAPAQPPQTANTGIPSRPYRQSHHDGSQLQQRSLHSFWNLPGGGPATSSTGSPASSPASCLSPLLACPLSIPTHCEDCGAGLGGDGDDDTMMDIDGYGGSGLEDQPCCVACGKAVCFSCSISNLGEHRRCLACAGPRGGIGGTVRARRLF</sequence>
<gene>
    <name evidence="2" type="ORF">N657DRAFT_571791</name>
</gene>
<dbReference type="RefSeq" id="XP_062648010.1">
    <property type="nucleotide sequence ID" value="XM_062788834.1"/>
</dbReference>
<accession>A0AAN6Z4U7</accession>
<feature type="compositionally biased region" description="Basic residues" evidence="1">
    <location>
        <begin position="53"/>
        <end position="62"/>
    </location>
</feature>
<reference evidence="2" key="1">
    <citation type="journal article" date="2023" name="Mol. Phylogenet. Evol.">
        <title>Genome-scale phylogeny and comparative genomics of the fungal order Sordariales.</title>
        <authorList>
            <person name="Hensen N."/>
            <person name="Bonometti L."/>
            <person name="Westerberg I."/>
            <person name="Brannstrom I.O."/>
            <person name="Guillou S."/>
            <person name="Cros-Aarteil S."/>
            <person name="Calhoun S."/>
            <person name="Haridas S."/>
            <person name="Kuo A."/>
            <person name="Mondo S."/>
            <person name="Pangilinan J."/>
            <person name="Riley R."/>
            <person name="LaButti K."/>
            <person name="Andreopoulos B."/>
            <person name="Lipzen A."/>
            <person name="Chen C."/>
            <person name="Yan M."/>
            <person name="Daum C."/>
            <person name="Ng V."/>
            <person name="Clum A."/>
            <person name="Steindorff A."/>
            <person name="Ohm R.A."/>
            <person name="Martin F."/>
            <person name="Silar P."/>
            <person name="Natvig D.O."/>
            <person name="Lalanne C."/>
            <person name="Gautier V."/>
            <person name="Ament-Velasquez S.L."/>
            <person name="Kruys A."/>
            <person name="Hutchinson M.I."/>
            <person name="Powell A.J."/>
            <person name="Barry K."/>
            <person name="Miller A.N."/>
            <person name="Grigoriev I.V."/>
            <person name="Debuchy R."/>
            <person name="Gladieux P."/>
            <person name="Hiltunen Thoren M."/>
            <person name="Johannesson H."/>
        </authorList>
    </citation>
    <scope>NUCLEOTIDE SEQUENCE</scope>
    <source>
        <strain evidence="2">CBS 731.68</strain>
    </source>
</reference>
<comment type="caution">
    <text evidence="2">The sequence shown here is derived from an EMBL/GenBank/DDBJ whole genome shotgun (WGS) entry which is preliminary data.</text>
</comment>
<dbReference type="GeneID" id="87825604"/>
<protein>
    <submittedName>
        <fullName evidence="2">Uncharacterized protein</fullName>
    </submittedName>
</protein>
<evidence type="ECO:0000256" key="1">
    <source>
        <dbReference type="SAM" id="MobiDB-lite"/>
    </source>
</evidence>
<dbReference type="Proteomes" id="UP001302602">
    <property type="component" value="Unassembled WGS sequence"/>
</dbReference>
<name>A0AAN6Z4U7_9PEZI</name>
<feature type="region of interest" description="Disordered" evidence="1">
    <location>
        <begin position="87"/>
        <end position="121"/>
    </location>
</feature>
<proteinExistence type="predicted"/>
<reference evidence="2" key="2">
    <citation type="submission" date="2023-05" db="EMBL/GenBank/DDBJ databases">
        <authorList>
            <consortium name="Lawrence Berkeley National Laboratory"/>
            <person name="Steindorff A."/>
            <person name="Hensen N."/>
            <person name="Bonometti L."/>
            <person name="Westerberg I."/>
            <person name="Brannstrom I.O."/>
            <person name="Guillou S."/>
            <person name="Cros-Aarteil S."/>
            <person name="Calhoun S."/>
            <person name="Haridas S."/>
            <person name="Kuo A."/>
            <person name="Mondo S."/>
            <person name="Pangilinan J."/>
            <person name="Riley R."/>
            <person name="Labutti K."/>
            <person name="Andreopoulos B."/>
            <person name="Lipzen A."/>
            <person name="Chen C."/>
            <person name="Yanf M."/>
            <person name="Daum C."/>
            <person name="Ng V."/>
            <person name="Clum A."/>
            <person name="Ohm R."/>
            <person name="Martin F."/>
            <person name="Silar P."/>
            <person name="Natvig D."/>
            <person name="Lalanne C."/>
            <person name="Gautier V."/>
            <person name="Ament-Velasquez S.L."/>
            <person name="Kruys A."/>
            <person name="Hutchinson M.I."/>
            <person name="Powell A.J."/>
            <person name="Barry K."/>
            <person name="Miller A.N."/>
            <person name="Grigoriev I.V."/>
            <person name="Debuchy R."/>
            <person name="Gladieux P."/>
            <person name="Thoren M.H."/>
            <person name="Johannesson H."/>
        </authorList>
    </citation>
    <scope>NUCLEOTIDE SEQUENCE</scope>
    <source>
        <strain evidence="2">CBS 731.68</strain>
    </source>
</reference>
<feature type="region of interest" description="Disordered" evidence="1">
    <location>
        <begin position="45"/>
        <end position="68"/>
    </location>
</feature>
<keyword evidence="3" id="KW-1185">Reference proteome</keyword>
<dbReference type="EMBL" id="MU853227">
    <property type="protein sequence ID" value="KAK4124239.1"/>
    <property type="molecule type" value="Genomic_DNA"/>
</dbReference>
<feature type="compositionally biased region" description="Low complexity" evidence="1">
    <location>
        <begin position="136"/>
        <end position="145"/>
    </location>
</feature>